<keyword evidence="5 6" id="KW-0732">Signal</keyword>
<evidence type="ECO:0000256" key="4">
    <source>
        <dbReference type="ARBA" id="ARBA00022525"/>
    </source>
</evidence>
<gene>
    <name evidence="7" type="ORF">HHK36_020991</name>
</gene>
<dbReference type="GO" id="GO:0060320">
    <property type="term" value="P:rejection of self pollen"/>
    <property type="evidence" value="ECO:0007669"/>
    <property type="project" value="UniProtKB-KW"/>
</dbReference>
<dbReference type="OMA" id="QYHFDAY"/>
<organism evidence="7 8">
    <name type="scientific">Tetracentron sinense</name>
    <name type="common">Spur-leaf</name>
    <dbReference type="NCBI Taxonomy" id="13715"/>
    <lineage>
        <taxon>Eukaryota</taxon>
        <taxon>Viridiplantae</taxon>
        <taxon>Streptophyta</taxon>
        <taxon>Embryophyta</taxon>
        <taxon>Tracheophyta</taxon>
        <taxon>Spermatophyta</taxon>
        <taxon>Magnoliopsida</taxon>
        <taxon>Trochodendrales</taxon>
        <taxon>Trochodendraceae</taxon>
        <taxon>Tetracentron</taxon>
    </lineage>
</organism>
<evidence type="ECO:0000256" key="3">
    <source>
        <dbReference type="ARBA" id="ARBA00022471"/>
    </source>
</evidence>
<keyword evidence="8" id="KW-1185">Reference proteome</keyword>
<name>A0A834YZW5_TETSI</name>
<evidence type="ECO:0000313" key="8">
    <source>
        <dbReference type="Proteomes" id="UP000655225"/>
    </source>
</evidence>
<comment type="caution">
    <text evidence="7">The sequence shown here is derived from an EMBL/GenBank/DDBJ whole genome shotgun (WGS) entry which is preliminary data.</text>
</comment>
<feature type="chain" id="PRO_5033095429" description="S-protein homolog" evidence="6">
    <location>
        <begin position="24"/>
        <end position="133"/>
    </location>
</feature>
<comment type="subcellular location">
    <subcellularLocation>
        <location evidence="1 6">Secreted</location>
    </subcellularLocation>
</comment>
<dbReference type="PANTHER" id="PTHR31232:SF18">
    <property type="entry name" value="S-PROTEIN HOMOLOG"/>
    <property type="match status" value="1"/>
</dbReference>
<keyword evidence="4 6" id="KW-0964">Secreted</keyword>
<reference evidence="7 8" key="1">
    <citation type="submission" date="2020-04" db="EMBL/GenBank/DDBJ databases">
        <title>Plant Genome Project.</title>
        <authorList>
            <person name="Zhang R.-G."/>
        </authorList>
    </citation>
    <scope>NUCLEOTIDE SEQUENCE [LARGE SCALE GENOMIC DNA]</scope>
    <source>
        <strain evidence="7">YNK0</strain>
        <tissue evidence="7">Leaf</tissue>
    </source>
</reference>
<accession>A0A834YZW5</accession>
<dbReference type="AlphaFoldDB" id="A0A834YZW5"/>
<evidence type="ECO:0000256" key="6">
    <source>
        <dbReference type="RuleBase" id="RU367044"/>
    </source>
</evidence>
<dbReference type="Proteomes" id="UP000655225">
    <property type="component" value="Unassembled WGS sequence"/>
</dbReference>
<dbReference type="GO" id="GO:0005576">
    <property type="term" value="C:extracellular region"/>
    <property type="evidence" value="ECO:0007669"/>
    <property type="project" value="UniProtKB-SubCell"/>
</dbReference>
<sequence length="133" mass="15243">MSTFISFALVLLLVFTLSDSVVSDNVHVSIKNRLGEGRSMNVHCQSKDNDLGEQTVADGSEFGWDFSTNVWGTTLFYCEIGWENVQGYHFDAYSFERDYVRCETQCSWLISKEVIYGLNGQTAFWEFMYLSPN</sequence>
<comment type="similarity">
    <text evidence="2 6">Belongs to the plant self-incompatibility (S1) protein family.</text>
</comment>
<dbReference type="EMBL" id="JABCRI010000014">
    <property type="protein sequence ID" value="KAF8394776.1"/>
    <property type="molecule type" value="Genomic_DNA"/>
</dbReference>
<dbReference type="Pfam" id="PF05938">
    <property type="entry name" value="Self-incomp_S1"/>
    <property type="match status" value="1"/>
</dbReference>
<protein>
    <recommendedName>
        <fullName evidence="6">S-protein homolog</fullName>
    </recommendedName>
</protein>
<evidence type="ECO:0000256" key="2">
    <source>
        <dbReference type="ARBA" id="ARBA00005581"/>
    </source>
</evidence>
<evidence type="ECO:0000256" key="5">
    <source>
        <dbReference type="ARBA" id="ARBA00022729"/>
    </source>
</evidence>
<keyword evidence="3 6" id="KW-0713">Self-incompatibility</keyword>
<dbReference type="PANTHER" id="PTHR31232">
    <property type="match status" value="1"/>
</dbReference>
<evidence type="ECO:0000313" key="7">
    <source>
        <dbReference type="EMBL" id="KAF8394776.1"/>
    </source>
</evidence>
<feature type="signal peptide" evidence="6">
    <location>
        <begin position="1"/>
        <end position="23"/>
    </location>
</feature>
<proteinExistence type="inferred from homology"/>
<dbReference type="InterPro" id="IPR010264">
    <property type="entry name" value="Self-incomp_S1"/>
</dbReference>
<dbReference type="OrthoDB" id="1938697at2759"/>
<evidence type="ECO:0000256" key="1">
    <source>
        <dbReference type="ARBA" id="ARBA00004613"/>
    </source>
</evidence>